<dbReference type="EMBL" id="MPSH01000068">
    <property type="protein sequence ID" value="PNH26378.1"/>
    <property type="molecule type" value="Genomic_DNA"/>
</dbReference>
<proteinExistence type="predicted"/>
<protein>
    <submittedName>
        <fullName evidence="1">Uncharacterized protein</fullName>
    </submittedName>
</protein>
<reference evidence="1 2" key="1">
    <citation type="submission" date="2017-12" db="EMBL/GenBank/DDBJ databases">
        <title>Comparative genomics yields insights into virulence evolution of Verticillium dahliae.</title>
        <authorList>
            <person name="Fan R."/>
            <person name="Armitage A.D."/>
            <person name="Cascant-Lopez E."/>
            <person name="Sobczyk M."/>
            <person name="Cockerton H.M."/>
            <person name="Harrison R.J."/>
        </authorList>
    </citation>
    <scope>NUCLEOTIDE SEQUENCE [LARGE SCALE GENOMIC DNA]</scope>
    <source>
        <strain evidence="1 2">12008</strain>
    </source>
</reference>
<evidence type="ECO:0000313" key="1">
    <source>
        <dbReference type="EMBL" id="PNH26378.1"/>
    </source>
</evidence>
<name>A0AA44W7N6_VERDA</name>
<comment type="caution">
    <text evidence="1">The sequence shown here is derived from an EMBL/GenBank/DDBJ whole genome shotgun (WGS) entry which is preliminary data.</text>
</comment>
<organism evidence="1 2">
    <name type="scientific">Verticillium dahliae</name>
    <name type="common">Verticillium wilt</name>
    <dbReference type="NCBI Taxonomy" id="27337"/>
    <lineage>
        <taxon>Eukaryota</taxon>
        <taxon>Fungi</taxon>
        <taxon>Dikarya</taxon>
        <taxon>Ascomycota</taxon>
        <taxon>Pezizomycotina</taxon>
        <taxon>Sordariomycetes</taxon>
        <taxon>Hypocreomycetidae</taxon>
        <taxon>Glomerellales</taxon>
        <taxon>Plectosphaerellaceae</taxon>
        <taxon>Verticillium</taxon>
    </lineage>
</organism>
<dbReference type="Proteomes" id="UP000236305">
    <property type="component" value="Unassembled WGS sequence"/>
</dbReference>
<evidence type="ECO:0000313" key="2">
    <source>
        <dbReference type="Proteomes" id="UP000236305"/>
    </source>
</evidence>
<sequence>MLSVAELMGRYPVVEMDAGLLEGDWLWEDNFANWPGMALPRTSKSTPQAE</sequence>
<accession>A0AA44W7N6</accession>
<gene>
    <name evidence="1" type="ORF">BJF96_g10306</name>
</gene>
<dbReference type="AlphaFoldDB" id="A0AA44W7N6"/>